<evidence type="ECO:0000313" key="6">
    <source>
        <dbReference type="Proteomes" id="UP000078148"/>
    </source>
</evidence>
<dbReference type="PANTHER" id="PTHR22604">
    <property type="entry name" value="OXIDOREDUCTASES"/>
    <property type="match status" value="1"/>
</dbReference>
<feature type="domain" description="GFO/IDH/MocA-like oxidoreductase" evidence="4">
    <location>
        <begin position="130"/>
        <end position="246"/>
    </location>
</feature>
<dbReference type="AlphaFoldDB" id="A0A172ZKA9"/>
<dbReference type="STRING" id="1616788.AR543_20075"/>
<reference evidence="5 6" key="2">
    <citation type="journal article" date="2016" name="Int. J. Syst. Evol. Microbiol.">
        <title>Paenibacillus bovis sp. nov., isolated from raw yak (Bos grunniens) milk.</title>
        <authorList>
            <person name="Gao C."/>
            <person name="Han J."/>
            <person name="Liu Z."/>
            <person name="Xu X."/>
            <person name="Hang F."/>
            <person name="Wu Z."/>
        </authorList>
    </citation>
    <scope>NUCLEOTIDE SEQUENCE [LARGE SCALE GENOMIC DNA]</scope>
    <source>
        <strain evidence="5 6">BD3526</strain>
    </source>
</reference>
<gene>
    <name evidence="5" type="ORF">AR543_20075</name>
</gene>
<keyword evidence="6" id="KW-1185">Reference proteome</keyword>
<comment type="similarity">
    <text evidence="1">Belongs to the Gfo/Idh/MocA family.</text>
</comment>
<evidence type="ECO:0000313" key="5">
    <source>
        <dbReference type="EMBL" id="ANF98081.1"/>
    </source>
</evidence>
<protein>
    <submittedName>
        <fullName evidence="5">Oxidoreductase</fullName>
    </submittedName>
</protein>
<dbReference type="InterPro" id="IPR000683">
    <property type="entry name" value="Gfo/Idh/MocA-like_OxRdtase_N"/>
</dbReference>
<dbReference type="GO" id="GO:0016491">
    <property type="term" value="F:oxidoreductase activity"/>
    <property type="evidence" value="ECO:0007669"/>
    <property type="project" value="UniProtKB-KW"/>
</dbReference>
<sequence length="333" mass="37574">MTTLNWAIVGTGEIAHDFADAIRQVNGRVFAVCSRQMDRSRQFASECGAEHAYDNIDEMLRNPAIDIVYIATPHSNHRSYVIKCLHADKHVFCEKAITVNSEELQEIQALAKEKNRILAEAMTIYHMPLYQKLHTILDSGRLGALQMINVSMGDPKEYDPENRFYNPELAGGALLDMGVYALSFVRCFLSGPLDQILTSVHKAATGVDEQSATILQTRRNEMANVSLSLNTSIPRTGIIGCEKGYIEIREFSRADQAVIHYTDGQTETIQAGSTDQALAYEVEYMNRCVQGEQPEHTMDLTTDVMELMTRIREKWKMHYPFEKITSSKPEESI</sequence>
<reference evidence="6" key="1">
    <citation type="submission" date="2015-10" db="EMBL/GenBank/DDBJ databases">
        <title>Genome of Paenibacillus bovis sp. nov.</title>
        <authorList>
            <person name="Wu Z."/>
            <person name="Gao C."/>
            <person name="Liu Z."/>
            <person name="Zheng H."/>
        </authorList>
    </citation>
    <scope>NUCLEOTIDE SEQUENCE [LARGE SCALE GENOMIC DNA]</scope>
    <source>
        <strain evidence="6">BD3526</strain>
    </source>
</reference>
<dbReference type="Gene3D" id="3.30.360.10">
    <property type="entry name" value="Dihydrodipicolinate Reductase, domain 2"/>
    <property type="match status" value="1"/>
</dbReference>
<dbReference type="PANTHER" id="PTHR22604:SF105">
    <property type="entry name" value="TRANS-1,2-DIHYDROBENZENE-1,2-DIOL DEHYDROGENASE"/>
    <property type="match status" value="1"/>
</dbReference>
<dbReference type="Gene3D" id="3.40.50.720">
    <property type="entry name" value="NAD(P)-binding Rossmann-like Domain"/>
    <property type="match status" value="1"/>
</dbReference>
<evidence type="ECO:0000259" key="3">
    <source>
        <dbReference type="Pfam" id="PF01408"/>
    </source>
</evidence>
<name>A0A172ZKA9_9BACL</name>
<dbReference type="InterPro" id="IPR055170">
    <property type="entry name" value="GFO_IDH_MocA-like_dom"/>
</dbReference>
<evidence type="ECO:0000256" key="1">
    <source>
        <dbReference type="ARBA" id="ARBA00010928"/>
    </source>
</evidence>
<dbReference type="RefSeq" id="WP_060536160.1">
    <property type="nucleotide sequence ID" value="NZ_CP013023.1"/>
</dbReference>
<keyword evidence="2" id="KW-0560">Oxidoreductase</keyword>
<feature type="domain" description="Gfo/Idh/MocA-like oxidoreductase N-terminal" evidence="3">
    <location>
        <begin position="4"/>
        <end position="119"/>
    </location>
</feature>
<accession>A0A172ZKA9</accession>
<dbReference type="Pfam" id="PF01408">
    <property type="entry name" value="GFO_IDH_MocA"/>
    <property type="match status" value="1"/>
</dbReference>
<evidence type="ECO:0000256" key="2">
    <source>
        <dbReference type="ARBA" id="ARBA00023002"/>
    </source>
</evidence>
<organism evidence="5 6">
    <name type="scientific">Paenibacillus bovis</name>
    <dbReference type="NCBI Taxonomy" id="1616788"/>
    <lineage>
        <taxon>Bacteria</taxon>
        <taxon>Bacillati</taxon>
        <taxon>Bacillota</taxon>
        <taxon>Bacilli</taxon>
        <taxon>Bacillales</taxon>
        <taxon>Paenibacillaceae</taxon>
        <taxon>Paenibacillus</taxon>
    </lineage>
</organism>
<dbReference type="InterPro" id="IPR050984">
    <property type="entry name" value="Gfo/Idh/MocA_domain"/>
</dbReference>
<dbReference type="SUPFAM" id="SSF51735">
    <property type="entry name" value="NAD(P)-binding Rossmann-fold domains"/>
    <property type="match status" value="1"/>
</dbReference>
<dbReference type="GO" id="GO:0000166">
    <property type="term" value="F:nucleotide binding"/>
    <property type="evidence" value="ECO:0007669"/>
    <property type="project" value="InterPro"/>
</dbReference>
<dbReference type="EMBL" id="CP013023">
    <property type="protein sequence ID" value="ANF98081.1"/>
    <property type="molecule type" value="Genomic_DNA"/>
</dbReference>
<evidence type="ECO:0000259" key="4">
    <source>
        <dbReference type="Pfam" id="PF22725"/>
    </source>
</evidence>
<dbReference type="SUPFAM" id="SSF55347">
    <property type="entry name" value="Glyceraldehyde-3-phosphate dehydrogenase-like, C-terminal domain"/>
    <property type="match status" value="1"/>
</dbReference>
<proteinExistence type="inferred from homology"/>
<dbReference type="Proteomes" id="UP000078148">
    <property type="component" value="Chromosome"/>
</dbReference>
<dbReference type="Pfam" id="PF22725">
    <property type="entry name" value="GFO_IDH_MocA_C3"/>
    <property type="match status" value="1"/>
</dbReference>
<dbReference type="InterPro" id="IPR036291">
    <property type="entry name" value="NAD(P)-bd_dom_sf"/>
</dbReference>
<dbReference type="KEGG" id="pbv:AR543_20075"/>
<dbReference type="OrthoDB" id="9815825at2"/>